<organism evidence="1 2">
    <name type="scientific">Kaistella haifensis DSM 19056</name>
    <dbReference type="NCBI Taxonomy" id="1450526"/>
    <lineage>
        <taxon>Bacteria</taxon>
        <taxon>Pseudomonadati</taxon>
        <taxon>Bacteroidota</taxon>
        <taxon>Flavobacteriia</taxon>
        <taxon>Flavobacteriales</taxon>
        <taxon>Weeksellaceae</taxon>
        <taxon>Chryseobacterium group</taxon>
        <taxon>Kaistella</taxon>
    </lineage>
</organism>
<feature type="non-terminal residue" evidence="1">
    <location>
        <position position="1"/>
    </location>
</feature>
<comment type="caution">
    <text evidence="1">The sequence shown here is derived from an EMBL/GenBank/DDBJ whole genome shotgun (WGS) entry which is preliminary data.</text>
</comment>
<name>A0A246B6Z5_9FLAO</name>
<dbReference type="RefSeq" id="WP_221404546.1">
    <property type="nucleotide sequence ID" value="NZ_JASZ02000038.1"/>
</dbReference>
<dbReference type="EMBL" id="JASZ02000038">
    <property type="protein sequence ID" value="OWK97152.1"/>
    <property type="molecule type" value="Genomic_DNA"/>
</dbReference>
<evidence type="ECO:0000313" key="1">
    <source>
        <dbReference type="EMBL" id="OWK97152.1"/>
    </source>
</evidence>
<proteinExistence type="predicted"/>
<keyword evidence="2" id="KW-1185">Reference proteome</keyword>
<protein>
    <submittedName>
        <fullName evidence="1">Uncharacterized protein</fullName>
    </submittedName>
</protein>
<dbReference type="Proteomes" id="UP000197587">
    <property type="component" value="Unassembled WGS sequence"/>
</dbReference>
<accession>A0A246B6Z5</accession>
<reference evidence="1 2" key="1">
    <citation type="submission" date="2014-01" db="EMBL/GenBank/DDBJ databases">
        <authorList>
            <consortium name="Genome Consortium for Active Teaching"/>
            <person name="Sontag T.C."/>
            <person name="Newman J.D."/>
        </authorList>
    </citation>
    <scope>NUCLEOTIDE SEQUENCE [LARGE SCALE GENOMIC DNA]</scope>
    <source>
        <strain evidence="1 2">DSM 19056</strain>
    </source>
</reference>
<dbReference type="AlphaFoldDB" id="A0A246B6Z5"/>
<sequence length="63" mass="7727">SKDEVSDLRLNYVFVFNKEKFINKPTLLNTFSALQLKWTKHYNRFYNKISFIDNDTFIKKYKI</sequence>
<evidence type="ECO:0000313" key="2">
    <source>
        <dbReference type="Proteomes" id="UP000197587"/>
    </source>
</evidence>
<reference evidence="1 2" key="2">
    <citation type="submission" date="2017-05" db="EMBL/GenBank/DDBJ databases">
        <title>Genome of Chryseobacterium haifense.</title>
        <authorList>
            <person name="Newman J.D."/>
        </authorList>
    </citation>
    <scope>NUCLEOTIDE SEQUENCE [LARGE SCALE GENOMIC DNA]</scope>
    <source>
        <strain evidence="1 2">DSM 19056</strain>
    </source>
</reference>
<gene>
    <name evidence="1" type="ORF">AP75_12685</name>
</gene>